<dbReference type="PANTHER" id="PTHR39963:SF1">
    <property type="entry name" value="MNMC-LIKE METHYLTRANSFERASE DOMAIN-CONTAINING PROTEIN"/>
    <property type="match status" value="1"/>
</dbReference>
<evidence type="ECO:0000313" key="3">
    <source>
        <dbReference type="EMBL" id="MCT7964760.1"/>
    </source>
</evidence>
<dbReference type="GO" id="GO:0032259">
    <property type="term" value="P:methylation"/>
    <property type="evidence" value="ECO:0007669"/>
    <property type="project" value="UniProtKB-KW"/>
</dbReference>
<feature type="region of interest" description="Disordered" evidence="1">
    <location>
        <begin position="244"/>
        <end position="317"/>
    </location>
</feature>
<sequence length="317" mass="34537">MAEMMPLTPQETSDGSFTFYSPEFGELFHSYHGARQEARCKFVEPTELAQTAQTPRVRLLDLCYGLGYNTASALETIWSINPACLVEWVGLELDAAIPQAAIAQGLLNAWPSPIPALLGALVTPAANGESTIPGVHCSVLELQGESRVSRTVTTPQFQGTLWLGDARNTIQQVVNQGFQADAIFLDPFSPPNCPQLWTVEFLGWVARSLSPTGKLATYSCSASVRTALMATGLKIGATAPVGRRSPGTLASFSDRDLPPLSPQEQEHLQTRAAIPYRDPTLSDSAEEIRHRRQQEQDLSPLEPTSSWKKRWASMGGK</sequence>
<dbReference type="Pfam" id="PF05430">
    <property type="entry name" value="Methyltransf_30"/>
    <property type="match status" value="1"/>
</dbReference>
<keyword evidence="4" id="KW-1185">Reference proteome</keyword>
<name>A0ABT2MJ43_9CYAN</name>
<dbReference type="GO" id="GO:0008168">
    <property type="term" value="F:methyltransferase activity"/>
    <property type="evidence" value="ECO:0007669"/>
    <property type="project" value="UniProtKB-KW"/>
</dbReference>
<keyword evidence="3" id="KW-0808">Transferase</keyword>
<dbReference type="EMBL" id="JAMXFF010000001">
    <property type="protein sequence ID" value="MCT7964760.1"/>
    <property type="molecule type" value="Genomic_DNA"/>
</dbReference>
<dbReference type="InterPro" id="IPR029063">
    <property type="entry name" value="SAM-dependent_MTases_sf"/>
</dbReference>
<dbReference type="Gene3D" id="3.40.50.150">
    <property type="entry name" value="Vaccinia Virus protein VP39"/>
    <property type="match status" value="1"/>
</dbReference>
<evidence type="ECO:0000313" key="4">
    <source>
        <dbReference type="Proteomes" id="UP001525890"/>
    </source>
</evidence>
<organism evidence="3 4">
    <name type="scientific">Laspinema palackyanum D2a</name>
    <dbReference type="NCBI Taxonomy" id="2953684"/>
    <lineage>
        <taxon>Bacteria</taxon>
        <taxon>Bacillati</taxon>
        <taxon>Cyanobacteriota</taxon>
        <taxon>Cyanophyceae</taxon>
        <taxon>Oscillatoriophycideae</taxon>
        <taxon>Oscillatoriales</taxon>
        <taxon>Laspinemataceae</taxon>
        <taxon>Laspinema</taxon>
        <taxon>Laspinema palackyanum</taxon>
    </lineage>
</organism>
<accession>A0ABT2MJ43</accession>
<dbReference type="PANTHER" id="PTHR39963">
    <property type="entry name" value="SLL0983 PROTEIN"/>
    <property type="match status" value="1"/>
</dbReference>
<evidence type="ECO:0000256" key="1">
    <source>
        <dbReference type="SAM" id="MobiDB-lite"/>
    </source>
</evidence>
<dbReference type="Proteomes" id="UP001525890">
    <property type="component" value="Unassembled WGS sequence"/>
</dbReference>
<keyword evidence="3" id="KW-0489">Methyltransferase</keyword>
<feature type="compositionally biased region" description="Basic and acidic residues" evidence="1">
    <location>
        <begin position="286"/>
        <end position="295"/>
    </location>
</feature>
<gene>
    <name evidence="3" type="ORF">NG799_00265</name>
</gene>
<reference evidence="3 4" key="1">
    <citation type="journal article" date="2022" name="Front. Microbiol.">
        <title>High genomic differentiation and limited gene flow indicate recent cryptic speciation within the genus Laspinema (cyanobacteria).</title>
        <authorList>
            <person name="Stanojkovic A."/>
            <person name="Skoupy S."/>
            <person name="Skaloud P."/>
            <person name="Dvorak P."/>
        </authorList>
    </citation>
    <scope>NUCLEOTIDE SEQUENCE [LARGE SCALE GENOMIC DNA]</scope>
    <source>
        <strain evidence="3 4">D2a</strain>
    </source>
</reference>
<evidence type="ECO:0000259" key="2">
    <source>
        <dbReference type="Pfam" id="PF05430"/>
    </source>
</evidence>
<dbReference type="SUPFAM" id="SSF53335">
    <property type="entry name" value="S-adenosyl-L-methionine-dependent methyltransferases"/>
    <property type="match status" value="1"/>
</dbReference>
<dbReference type="RefSeq" id="WP_368004520.1">
    <property type="nucleotide sequence ID" value="NZ_JAMXFF010000001.1"/>
</dbReference>
<feature type="domain" description="MnmC-like methyltransferase" evidence="2">
    <location>
        <begin position="155"/>
        <end position="251"/>
    </location>
</feature>
<dbReference type="InterPro" id="IPR008471">
    <property type="entry name" value="MnmC-like_methylTransf"/>
</dbReference>
<protein>
    <submittedName>
        <fullName evidence="3">MnmC family methyltransferase</fullName>
    </submittedName>
</protein>
<proteinExistence type="predicted"/>
<comment type="caution">
    <text evidence="3">The sequence shown here is derived from an EMBL/GenBank/DDBJ whole genome shotgun (WGS) entry which is preliminary data.</text>
</comment>